<dbReference type="AlphaFoldDB" id="A0A2A4GD64"/>
<gene>
    <name evidence="2" type="ORF">B7P33_01000</name>
</gene>
<protein>
    <recommendedName>
        <fullName evidence="4">DUF2141 domain-containing protein</fullName>
    </recommendedName>
</protein>
<comment type="caution">
    <text evidence="2">The sequence shown here is derived from an EMBL/GenBank/DDBJ whole genome shotgun (WGS) entry which is preliminary data.</text>
</comment>
<dbReference type="EMBL" id="NBWU01000001">
    <property type="protein sequence ID" value="PCE65910.1"/>
    <property type="molecule type" value="Genomic_DNA"/>
</dbReference>
<keyword evidence="1" id="KW-0732">Signal</keyword>
<proteinExistence type="predicted"/>
<organism evidence="2 3">
    <name type="scientific">Sediminicola luteus</name>
    <dbReference type="NCBI Taxonomy" id="319238"/>
    <lineage>
        <taxon>Bacteria</taxon>
        <taxon>Pseudomonadati</taxon>
        <taxon>Bacteroidota</taxon>
        <taxon>Flavobacteriia</taxon>
        <taxon>Flavobacteriales</taxon>
        <taxon>Flavobacteriaceae</taxon>
        <taxon>Sediminicola</taxon>
    </lineage>
</organism>
<dbReference type="InterPro" id="IPR018673">
    <property type="entry name" value="DUF2141"/>
</dbReference>
<evidence type="ECO:0000313" key="3">
    <source>
        <dbReference type="Proteomes" id="UP000219559"/>
    </source>
</evidence>
<dbReference type="Pfam" id="PF09912">
    <property type="entry name" value="DUF2141"/>
    <property type="match status" value="1"/>
</dbReference>
<dbReference type="OrthoDB" id="9788332at2"/>
<evidence type="ECO:0008006" key="4">
    <source>
        <dbReference type="Google" id="ProtNLM"/>
    </source>
</evidence>
<name>A0A2A4GD64_9FLAO</name>
<accession>A0A2A4GD64</accession>
<reference evidence="2 3" key="1">
    <citation type="submission" date="2017-04" db="EMBL/GenBank/DDBJ databases">
        <title>A new member of the family Flavobacteriaceae isolated from ascidians.</title>
        <authorList>
            <person name="Chen L."/>
        </authorList>
    </citation>
    <scope>NUCLEOTIDE SEQUENCE [LARGE SCALE GENOMIC DNA]</scope>
    <source>
        <strain evidence="2 3">HQA918</strain>
    </source>
</reference>
<evidence type="ECO:0000256" key="1">
    <source>
        <dbReference type="SAM" id="SignalP"/>
    </source>
</evidence>
<evidence type="ECO:0000313" key="2">
    <source>
        <dbReference type="EMBL" id="PCE65910.1"/>
    </source>
</evidence>
<dbReference type="Proteomes" id="UP000219559">
    <property type="component" value="Unassembled WGS sequence"/>
</dbReference>
<sequence length="147" mass="16532">MKNEKTMKRIITFTLILAPFLCALNAQETHARNLTISIENLKSEKGNLLIALYTDETGFLKDIYQVKTLAASKGEIEATFENLPQGVYAVTVIHDKNGNGKLDTNFLGLLKEPIGASNEIDGRFKEPDWHDAKFLLTGNDRDFKIKF</sequence>
<keyword evidence="3" id="KW-1185">Reference proteome</keyword>
<feature type="signal peptide" evidence="1">
    <location>
        <begin position="1"/>
        <end position="31"/>
    </location>
</feature>
<feature type="chain" id="PRO_5012404380" description="DUF2141 domain-containing protein" evidence="1">
    <location>
        <begin position="32"/>
        <end position="147"/>
    </location>
</feature>